<dbReference type="SMR" id="A0A366PT48"/>
<sequence>MPNEMALTTQLPSTGPAPPQHKQATPKRKRGEDDSSIAPAYTTAQFSFRLPPPSSEESGCESPRTRFARQFKGLNIEEQGGGGVIPQQQQMLQMQHPDQHVAFRSLLAGPDEPDNDEDDGSPTTRKRQKLPDVEMHDSATDNCERPASPSPQRSSTVPNAEPQPQLALKAVTIKDAIAPGSDLSSTADQLHRSYPSINRLQDSKSRQPKRVGTPPPRRTPKKKEHAKKNTEISDSEDEIPTVVDPVRAALTWHEDEITVYDPDDSDDDGVGVNGIGFKPTAAQTRARIAKRKQQLAEYRKREESEARNKRSQRRRGSAAGLPAAVMKNKTASASAVARRVRFMETEAGATALTDSAV</sequence>
<evidence type="ECO:0000313" key="2">
    <source>
        <dbReference type="EMBL" id="RXG41579.1"/>
    </source>
</evidence>
<feature type="compositionally biased region" description="Acidic residues" evidence="1">
    <location>
        <begin position="111"/>
        <end position="120"/>
    </location>
</feature>
<feature type="region of interest" description="Disordered" evidence="1">
    <location>
        <begin position="258"/>
        <end position="277"/>
    </location>
</feature>
<feature type="region of interest" description="Disordered" evidence="1">
    <location>
        <begin position="283"/>
        <end position="330"/>
    </location>
</feature>
<feature type="compositionally biased region" description="Polar residues" evidence="1">
    <location>
        <begin position="1"/>
        <end position="13"/>
    </location>
</feature>
<organism evidence="2 3">
    <name type="scientific">Verticillium dahliae</name>
    <name type="common">Verticillium wilt</name>
    <dbReference type="NCBI Taxonomy" id="27337"/>
    <lineage>
        <taxon>Eukaryota</taxon>
        <taxon>Fungi</taxon>
        <taxon>Dikarya</taxon>
        <taxon>Ascomycota</taxon>
        <taxon>Pezizomycotina</taxon>
        <taxon>Sordariomycetes</taxon>
        <taxon>Hypocreomycetidae</taxon>
        <taxon>Glomerellales</taxon>
        <taxon>Plectosphaerellaceae</taxon>
        <taxon>Verticillium</taxon>
    </lineage>
</organism>
<gene>
    <name evidence="2" type="ORF">VDGE_03993</name>
</gene>
<name>A0A366PT48_VERDA</name>
<dbReference type="AlphaFoldDB" id="A0A366PT48"/>
<protein>
    <submittedName>
        <fullName evidence="2">Uncharacterized protein</fullName>
    </submittedName>
</protein>
<feature type="region of interest" description="Disordered" evidence="1">
    <location>
        <begin position="104"/>
        <end position="242"/>
    </location>
</feature>
<comment type="caution">
    <text evidence="2">The sequence shown here is derived from an EMBL/GenBank/DDBJ whole genome shotgun (WGS) entry which is preliminary data.</text>
</comment>
<proteinExistence type="predicted"/>
<dbReference type="EMBL" id="RSDZ01000204">
    <property type="protein sequence ID" value="RXG41579.1"/>
    <property type="molecule type" value="Genomic_DNA"/>
</dbReference>
<evidence type="ECO:0000313" key="3">
    <source>
        <dbReference type="Proteomes" id="UP000288725"/>
    </source>
</evidence>
<feature type="compositionally biased region" description="Acidic residues" evidence="1">
    <location>
        <begin position="258"/>
        <end position="269"/>
    </location>
</feature>
<feature type="compositionally biased region" description="Basic and acidic residues" evidence="1">
    <location>
        <begin position="129"/>
        <end position="144"/>
    </location>
</feature>
<accession>A0A366PT48</accession>
<feature type="compositionally biased region" description="Basic and acidic residues" evidence="1">
    <location>
        <begin position="297"/>
        <end position="308"/>
    </location>
</feature>
<feature type="region of interest" description="Disordered" evidence="1">
    <location>
        <begin position="1"/>
        <end position="65"/>
    </location>
</feature>
<dbReference type="Proteomes" id="UP000288725">
    <property type="component" value="Chromosome 3"/>
</dbReference>
<evidence type="ECO:0000256" key="1">
    <source>
        <dbReference type="SAM" id="MobiDB-lite"/>
    </source>
</evidence>
<reference evidence="2 3" key="1">
    <citation type="submission" date="2018-12" db="EMBL/GenBank/DDBJ databases">
        <title>Genome of Verticillium dahliae isolate Getta Getta.</title>
        <authorList>
            <person name="Gardiner D.M."/>
        </authorList>
    </citation>
    <scope>NUCLEOTIDE SEQUENCE [LARGE SCALE GENOMIC DNA]</scope>
    <source>
        <strain evidence="2 3">Getta Getta</strain>
    </source>
</reference>